<keyword evidence="2" id="KW-0732">Signal</keyword>
<dbReference type="Proteomes" id="UP000000310">
    <property type="component" value="Chromosome"/>
</dbReference>
<dbReference type="RefSeq" id="WP_013634104.1">
    <property type="nucleotide sequence ID" value="NC_015177.1"/>
</dbReference>
<evidence type="ECO:0000256" key="1">
    <source>
        <dbReference type="SAM" id="MobiDB-lite"/>
    </source>
</evidence>
<name>F0SA55_PSESL</name>
<reference evidence="3 4" key="1">
    <citation type="journal article" date="2011" name="Stand. Genomic Sci.">
        <title>Complete genome sequence of the gliding, heparinolytic Pedobacter saltans type strain (113).</title>
        <authorList>
            <person name="Liolios K."/>
            <person name="Sikorski J."/>
            <person name="Lu M."/>
            <person name="Nolan M."/>
            <person name="Lapidus A."/>
            <person name="Lucas S."/>
            <person name="Hammon N."/>
            <person name="Deshpande S."/>
            <person name="Cheng J.F."/>
            <person name="Tapia R."/>
            <person name="Han C."/>
            <person name="Goodwin L."/>
            <person name="Pitluck S."/>
            <person name="Huntemann M."/>
            <person name="Ivanova N."/>
            <person name="Pagani I."/>
            <person name="Mavromatis K."/>
            <person name="Ovchinikova G."/>
            <person name="Pati A."/>
            <person name="Chen A."/>
            <person name="Palaniappan K."/>
            <person name="Land M."/>
            <person name="Hauser L."/>
            <person name="Brambilla E.M."/>
            <person name="Kotsyurbenko O."/>
            <person name="Rohde M."/>
            <person name="Tindall B.J."/>
            <person name="Abt B."/>
            <person name="Goker M."/>
            <person name="Detter J.C."/>
            <person name="Woyke T."/>
            <person name="Bristow J."/>
            <person name="Eisen J.A."/>
            <person name="Markowitz V."/>
            <person name="Hugenholtz P."/>
            <person name="Klenk H.P."/>
            <person name="Kyrpides N.C."/>
        </authorList>
    </citation>
    <scope>NUCLEOTIDE SEQUENCE [LARGE SCALE GENOMIC DNA]</scope>
    <source>
        <strain evidence="4">ATCC 51119 / DSM 12145 / JCM 21818 / LMG 10337 / NBRC 100064 / NCIMB 13643</strain>
    </source>
</reference>
<dbReference type="STRING" id="762903.Pedsa_3080"/>
<sequence>MRRFFLMSVFVASVFTFKTADAQVRLNVNVNLGSQPLWGPAGYNYVEYYYVPDIDVYYHVNSRKYTYYNGKKWLTVGNLPKKYRNYNFYNGYKVVVNKPRPWESHSYYAANYGKYRGYVGQPTIRGYEKKHDYKKLHNQKRNRDEGHRHHSSRR</sequence>
<evidence type="ECO:0000313" key="3">
    <source>
        <dbReference type="EMBL" id="ADY53619.1"/>
    </source>
</evidence>
<dbReference type="HOGENOM" id="CLU_098578_1_0_10"/>
<protein>
    <submittedName>
        <fullName evidence="3">Uncharacterized protein</fullName>
    </submittedName>
</protein>
<organism evidence="3 4">
    <name type="scientific">Pseudopedobacter saltans (strain ATCC 51119 / DSM 12145 / JCM 21818 / CCUG 39354 / LMG 10337 / NBRC 100064 / NCIMB 13643)</name>
    <name type="common">Pedobacter saltans</name>
    <dbReference type="NCBI Taxonomy" id="762903"/>
    <lineage>
        <taxon>Bacteria</taxon>
        <taxon>Pseudomonadati</taxon>
        <taxon>Bacteroidota</taxon>
        <taxon>Sphingobacteriia</taxon>
        <taxon>Sphingobacteriales</taxon>
        <taxon>Sphingobacteriaceae</taxon>
        <taxon>Pseudopedobacter</taxon>
    </lineage>
</organism>
<dbReference type="EMBL" id="CP002545">
    <property type="protein sequence ID" value="ADY53619.1"/>
    <property type="molecule type" value="Genomic_DNA"/>
</dbReference>
<accession>F0SA55</accession>
<dbReference type="KEGG" id="psn:Pedsa_3080"/>
<dbReference type="AlphaFoldDB" id="F0SA55"/>
<dbReference type="OrthoDB" id="799522at2"/>
<feature type="chain" id="PRO_5003256048" evidence="2">
    <location>
        <begin position="23"/>
        <end position="154"/>
    </location>
</feature>
<evidence type="ECO:0000313" key="4">
    <source>
        <dbReference type="Proteomes" id="UP000000310"/>
    </source>
</evidence>
<dbReference type="eggNOG" id="ENOG5032SGC">
    <property type="taxonomic scope" value="Bacteria"/>
</dbReference>
<reference evidence="4" key="2">
    <citation type="submission" date="2011-02" db="EMBL/GenBank/DDBJ databases">
        <title>The complete genome of Pedobacter saltans DSM 12145.</title>
        <authorList>
            <consortium name="US DOE Joint Genome Institute (JGI-PGF)"/>
            <person name="Lucas S."/>
            <person name="Copeland A."/>
            <person name="Lapidus A."/>
            <person name="Bruce D."/>
            <person name="Goodwin L."/>
            <person name="Pitluck S."/>
            <person name="Kyrpides N."/>
            <person name="Mavromatis K."/>
            <person name="Pagani I."/>
            <person name="Ivanova N."/>
            <person name="Ovchinnikova G."/>
            <person name="Lu M."/>
            <person name="Detter J.C."/>
            <person name="Han C."/>
            <person name="Land M."/>
            <person name="Hauser L."/>
            <person name="Markowitz V."/>
            <person name="Cheng J.-F."/>
            <person name="Hugenholtz P."/>
            <person name="Woyke T."/>
            <person name="Wu D."/>
            <person name="Tindall B."/>
            <person name="Pomrenke H.G."/>
            <person name="Brambilla E."/>
            <person name="Klenk H.-P."/>
            <person name="Eisen J.A."/>
        </authorList>
    </citation>
    <scope>NUCLEOTIDE SEQUENCE [LARGE SCALE GENOMIC DNA]</scope>
    <source>
        <strain evidence="4">ATCC 51119 / DSM 12145 / JCM 21818 / LMG 10337 / NBRC 100064 / NCIMB 13643</strain>
    </source>
</reference>
<gene>
    <name evidence="3" type="ordered locus">Pedsa_3080</name>
</gene>
<evidence type="ECO:0000256" key="2">
    <source>
        <dbReference type="SAM" id="SignalP"/>
    </source>
</evidence>
<feature type="signal peptide" evidence="2">
    <location>
        <begin position="1"/>
        <end position="22"/>
    </location>
</feature>
<keyword evidence="4" id="KW-1185">Reference proteome</keyword>
<feature type="region of interest" description="Disordered" evidence="1">
    <location>
        <begin position="132"/>
        <end position="154"/>
    </location>
</feature>
<proteinExistence type="predicted"/>